<evidence type="ECO:0008006" key="3">
    <source>
        <dbReference type="Google" id="ProtNLM"/>
    </source>
</evidence>
<protein>
    <recommendedName>
        <fullName evidence="3">Structure-specific endonuclease subunit SLX4</fullName>
    </recommendedName>
</protein>
<keyword evidence="2" id="KW-1185">Reference proteome</keyword>
<gene>
    <name evidence="1" type="ORF">METBISCDRAFT_26196</name>
</gene>
<dbReference type="AlphaFoldDB" id="A0A4P9ZG45"/>
<reference evidence="2" key="1">
    <citation type="journal article" date="2018" name="Nat. Microbiol.">
        <title>Leveraging single-cell genomics to expand the fungal tree of life.</title>
        <authorList>
            <person name="Ahrendt S.R."/>
            <person name="Quandt C.A."/>
            <person name="Ciobanu D."/>
            <person name="Clum A."/>
            <person name="Salamov A."/>
            <person name="Andreopoulos B."/>
            <person name="Cheng J.F."/>
            <person name="Woyke T."/>
            <person name="Pelin A."/>
            <person name="Henrissat B."/>
            <person name="Reynolds N.K."/>
            <person name="Benny G.L."/>
            <person name="Smith M.E."/>
            <person name="James T.Y."/>
            <person name="Grigoriev I.V."/>
        </authorList>
    </citation>
    <scope>NUCLEOTIDE SEQUENCE [LARGE SCALE GENOMIC DNA]</scope>
    <source>
        <strain evidence="2">Baker2002</strain>
    </source>
</reference>
<dbReference type="Proteomes" id="UP000268321">
    <property type="component" value="Unassembled WGS sequence"/>
</dbReference>
<organism evidence="1 2">
    <name type="scientific">Metschnikowia bicuspidata</name>
    <dbReference type="NCBI Taxonomy" id="27322"/>
    <lineage>
        <taxon>Eukaryota</taxon>
        <taxon>Fungi</taxon>
        <taxon>Dikarya</taxon>
        <taxon>Ascomycota</taxon>
        <taxon>Saccharomycotina</taxon>
        <taxon>Pichiomycetes</taxon>
        <taxon>Metschnikowiaceae</taxon>
        <taxon>Metschnikowia</taxon>
    </lineage>
</organism>
<dbReference type="OrthoDB" id="5349119at2759"/>
<accession>A0A4P9ZG45</accession>
<dbReference type="EMBL" id="ML004436">
    <property type="protein sequence ID" value="RKP31893.1"/>
    <property type="molecule type" value="Genomic_DNA"/>
</dbReference>
<evidence type="ECO:0000313" key="1">
    <source>
        <dbReference type="EMBL" id="RKP31893.1"/>
    </source>
</evidence>
<proteinExistence type="predicted"/>
<evidence type="ECO:0000313" key="2">
    <source>
        <dbReference type="Proteomes" id="UP000268321"/>
    </source>
</evidence>
<name>A0A4P9ZG45_9ASCO</name>
<sequence>MSEQDTSPSPPSLNFVSTQIQSRYEADEQREFNLARLRQFQNMAGVQALRGTAVKRKKVRKNSARTKNPGPAKNPALLRAYVRQSFAARQPIDSRSVLDYFRGEKSRADEFISLLQTASASPLSRAPGNELALFSGLEWLTILDTLQLKFPNLSAPKKKSLGLIKRKLDSIKEGETADPLPSQKECLQSLWSQASDQPKADLTTEDLKWLYDLDEEQLLHNTSIEMADEPVEAPFCFTLSQVLRSSSQNAMPLSSPVLDAETINDSESGIEPLYEAEIAELAGVSPQDELLYPDNIREAGDRLALIGDDLDIALGDAANSPEWPSLFKEGEREIPSLHRVPSRQHNAFDSVDIFTSIAFPPSNEKSVLPRHAEPLTRSTSMIQVESPSVKNVDLSPIKRSDLSPAKRKVLPTPQDWPSEVVFGSCRLPAAEDATQLGSIRSTQHTPTSLPAPQFQPASSSAWTYERIIFLGPVDLRPVTDPALRLEVETGQPEVEEQVADSDSGNEQVTVIKVGLPRRTDCPRV</sequence>